<dbReference type="SUPFAM" id="SSF82895">
    <property type="entry name" value="TSP-1 type 1 repeat"/>
    <property type="match status" value="1"/>
</dbReference>
<evidence type="ECO:0000256" key="12">
    <source>
        <dbReference type="RuleBase" id="RU361183"/>
    </source>
</evidence>
<dbReference type="PANTHER" id="PTHR10127:SF883">
    <property type="entry name" value="ZINC METALLOPROTEINASE NAS-8"/>
    <property type="match status" value="1"/>
</dbReference>
<dbReference type="SUPFAM" id="SSF49899">
    <property type="entry name" value="Concanavalin A-like lectins/glucanases"/>
    <property type="match status" value="1"/>
</dbReference>
<dbReference type="AlphaFoldDB" id="A0A8B8ER73"/>
<feature type="domain" description="Sushi" evidence="15">
    <location>
        <begin position="639"/>
        <end position="702"/>
    </location>
</feature>
<dbReference type="FunFam" id="2.60.120.290:FF:000005">
    <property type="entry name" value="Procollagen C-endopeptidase enhancer 1"/>
    <property type="match status" value="1"/>
</dbReference>
<evidence type="ECO:0000259" key="13">
    <source>
        <dbReference type="PROSITE" id="PS01180"/>
    </source>
</evidence>
<feature type="chain" id="PRO_5034589094" description="Metalloendopeptidase" evidence="12">
    <location>
        <begin position="29"/>
        <end position="878"/>
    </location>
</feature>
<dbReference type="Pfam" id="PF00431">
    <property type="entry name" value="CUB"/>
    <property type="match status" value="1"/>
</dbReference>
<feature type="binding site" evidence="11">
    <location>
        <position position="190"/>
    </location>
    <ligand>
        <name>Zn(2+)</name>
        <dbReference type="ChEBI" id="CHEBI:29105"/>
        <note>catalytic</note>
    </ligand>
</feature>
<dbReference type="InterPro" id="IPR035976">
    <property type="entry name" value="Sushi/SCR/CCP_sf"/>
</dbReference>
<sequence length="878" mass="99478">MHTTIFSIQSVMFFFCSLLFILLQGISSKVHHNNGNHLAQKLHAISAWLDGRSDSTIYDYIYHVNAGAGLNLFEGDIKDYHRRLQHITKVAISNTMGLWNTRVVPYRFHPEFQTGDRQAVLDAIADFHNKTCIRFVPRTTEKDYVTFRQLNGCFSNIGRQGGEQNVSLASDCLKKGTAIHELMHAVGFFHEQNRPDRDSWVRVIHTNIEPDKADNFEKLRSWEVNTLGIRYDYGSVMHYSKTAFSRNGNPTILPIRDTVAEIGQRHGFSHLDINKVNKLYRCGDILPGQTAVPPTPGQYQSNPLLVMTNIQTHSCQSNGWLPWSKWSRCDLNCQQQRERFCRPECSDLRDCPGTSREVQNCQSQCRRAFYIGCWRVDPSNMTITSVGDFRGGATDQLEIVRRCADIAAANSFSVFAMFNQTKCLTDDSAYRTFSSLGVSKNCGISSMGGTDAISVYTYEKHINGSWGPWGSWQQCDHSCEGGKQYRYRLCNSPPPVGDGLQCQGEDEEHQECNTQKCVENPLCGRKFYTSESGEGGIIYLNDYNNSMECNYEIETRPLFTISLLISKMDIELSAGCQFDALSVFDGENSTSLIGVHCGNINPYPMISSSNKVKLKFQSDATITGAGFTMYYTINSGQRKTCIEPVPTAHCSVTYTTHFVGDTVTYQCHHGYHFKNPHHPATLVCLDQPAFAVWSDFFPVCVRAFRASTSLFSPKFCDFEGNFCGFSQSDQDNFDWRIEKPKITQQEQLPRLDSKNSTKGHFLYTESLRHLRQGDYADVISKTYSTQKGRQQCLSFSYSVYGKDESILKVYVKDMTTTYLSQPFAMHASLQDDWRRAIVQIYPENNFQIIFRFQVGIGFGSSAAIDDIQILQGSCQQSY</sequence>
<dbReference type="Gene3D" id="2.60.120.290">
    <property type="entry name" value="Spermadhesin, CUB domain"/>
    <property type="match status" value="1"/>
</dbReference>
<keyword evidence="17" id="KW-1185">Reference proteome</keyword>
<dbReference type="GO" id="GO:0008270">
    <property type="term" value="F:zinc ion binding"/>
    <property type="evidence" value="ECO:0007669"/>
    <property type="project" value="UniProtKB-UniRule"/>
</dbReference>
<accession>A0A8B8ER73</accession>
<dbReference type="CDD" id="cd00041">
    <property type="entry name" value="CUB"/>
    <property type="match status" value="1"/>
</dbReference>
<evidence type="ECO:0000256" key="10">
    <source>
        <dbReference type="PROSITE-ProRule" id="PRU00302"/>
    </source>
</evidence>
<dbReference type="Proteomes" id="UP000694844">
    <property type="component" value="Chromosome 5"/>
</dbReference>
<gene>
    <name evidence="18" type="primary">LOC111136117</name>
</gene>
<comment type="caution">
    <text evidence="10">Lacks conserved residue(s) required for the propagation of feature annotation.</text>
</comment>
<feature type="domain" description="CUB" evidence="13">
    <location>
        <begin position="523"/>
        <end position="634"/>
    </location>
</feature>
<evidence type="ECO:0000256" key="1">
    <source>
        <dbReference type="ARBA" id="ARBA00022670"/>
    </source>
</evidence>
<dbReference type="InterPro" id="IPR000884">
    <property type="entry name" value="TSP1_rpt"/>
</dbReference>
<comment type="cofactor">
    <cofactor evidence="11 12">
        <name>Zn(2+)</name>
        <dbReference type="ChEBI" id="CHEBI:29105"/>
    </cofactor>
    <text evidence="11 12">Binds 1 zinc ion per subunit.</text>
</comment>
<dbReference type="InterPro" id="IPR000436">
    <property type="entry name" value="Sushi_SCR_CCP_dom"/>
</dbReference>
<dbReference type="GeneID" id="111136117"/>
<dbReference type="PANTHER" id="PTHR10127">
    <property type="entry name" value="DISCOIDIN, CUB, EGF, LAMININ , AND ZINC METALLOPROTEASE DOMAIN CONTAINING"/>
    <property type="match status" value="1"/>
</dbReference>
<dbReference type="PROSITE" id="PS50060">
    <property type="entry name" value="MAM_2"/>
    <property type="match status" value="1"/>
</dbReference>
<dbReference type="SMART" id="SM00235">
    <property type="entry name" value="ZnMc"/>
    <property type="match status" value="1"/>
</dbReference>
<dbReference type="PROSITE" id="PS50092">
    <property type="entry name" value="TSP1"/>
    <property type="match status" value="2"/>
</dbReference>
<dbReference type="CDD" id="cd00033">
    <property type="entry name" value="CCP"/>
    <property type="match status" value="1"/>
</dbReference>
<dbReference type="SMART" id="SM00137">
    <property type="entry name" value="MAM"/>
    <property type="match status" value="1"/>
</dbReference>
<evidence type="ECO:0000256" key="4">
    <source>
        <dbReference type="ARBA" id="ARBA00022801"/>
    </source>
</evidence>
<dbReference type="Pfam" id="PF00090">
    <property type="entry name" value="TSP_1"/>
    <property type="match status" value="1"/>
</dbReference>
<dbReference type="PROSITE" id="PS51864">
    <property type="entry name" value="ASTACIN"/>
    <property type="match status" value="1"/>
</dbReference>
<feature type="domain" description="MAM" evidence="14">
    <location>
        <begin position="714"/>
        <end position="876"/>
    </location>
</feature>
<dbReference type="InterPro" id="IPR024079">
    <property type="entry name" value="MetalloPept_cat_dom_sf"/>
</dbReference>
<dbReference type="GO" id="GO:0006508">
    <property type="term" value="P:proteolysis"/>
    <property type="evidence" value="ECO:0007669"/>
    <property type="project" value="UniProtKB-KW"/>
</dbReference>
<dbReference type="FunFam" id="2.20.100.10:FF:000001">
    <property type="entry name" value="semaphorin-5A isoform X1"/>
    <property type="match status" value="1"/>
</dbReference>
<keyword evidence="1 11" id="KW-0645">Protease</keyword>
<dbReference type="InterPro" id="IPR013320">
    <property type="entry name" value="ConA-like_dom_sf"/>
</dbReference>
<evidence type="ECO:0000259" key="15">
    <source>
        <dbReference type="PROSITE" id="PS50923"/>
    </source>
</evidence>
<evidence type="ECO:0000256" key="9">
    <source>
        <dbReference type="ARBA" id="ARBA00023180"/>
    </source>
</evidence>
<evidence type="ECO:0000256" key="2">
    <source>
        <dbReference type="ARBA" id="ARBA00022723"/>
    </source>
</evidence>
<evidence type="ECO:0000259" key="16">
    <source>
        <dbReference type="PROSITE" id="PS51864"/>
    </source>
</evidence>
<keyword evidence="2 11" id="KW-0479">Metal-binding</keyword>
<dbReference type="FunFam" id="3.40.390.10:FF:000015">
    <property type="entry name" value="Meprin A subunit"/>
    <property type="match status" value="1"/>
</dbReference>
<dbReference type="SMART" id="SM00042">
    <property type="entry name" value="CUB"/>
    <property type="match status" value="1"/>
</dbReference>
<evidence type="ECO:0000256" key="8">
    <source>
        <dbReference type="ARBA" id="ARBA00023157"/>
    </source>
</evidence>
<dbReference type="SMART" id="SM00209">
    <property type="entry name" value="TSP1"/>
    <property type="match status" value="2"/>
</dbReference>
<dbReference type="InterPro" id="IPR036383">
    <property type="entry name" value="TSP1_rpt_sf"/>
</dbReference>
<reference evidence="18" key="1">
    <citation type="submission" date="2025-08" db="UniProtKB">
        <authorList>
            <consortium name="RefSeq"/>
        </authorList>
    </citation>
    <scope>IDENTIFICATION</scope>
    <source>
        <tissue evidence="18">Whole sample</tissue>
    </source>
</reference>
<dbReference type="SUPFAM" id="SSF49854">
    <property type="entry name" value="Spermadhesin, CUB domain"/>
    <property type="match status" value="1"/>
</dbReference>
<dbReference type="Gene3D" id="2.60.120.200">
    <property type="match status" value="1"/>
</dbReference>
<keyword evidence="4 11" id="KW-0378">Hydrolase</keyword>
<dbReference type="PROSITE" id="PS50923">
    <property type="entry name" value="SUSHI"/>
    <property type="match status" value="1"/>
</dbReference>
<evidence type="ECO:0000259" key="14">
    <source>
        <dbReference type="PROSITE" id="PS50060"/>
    </source>
</evidence>
<organism evidence="17 18">
    <name type="scientific">Crassostrea virginica</name>
    <name type="common">Eastern oyster</name>
    <dbReference type="NCBI Taxonomy" id="6565"/>
    <lineage>
        <taxon>Eukaryota</taxon>
        <taxon>Metazoa</taxon>
        <taxon>Spiralia</taxon>
        <taxon>Lophotrochozoa</taxon>
        <taxon>Mollusca</taxon>
        <taxon>Bivalvia</taxon>
        <taxon>Autobranchia</taxon>
        <taxon>Pteriomorphia</taxon>
        <taxon>Ostreida</taxon>
        <taxon>Ostreoidea</taxon>
        <taxon>Ostreidae</taxon>
        <taxon>Crassostrea</taxon>
    </lineage>
</organism>
<protein>
    <recommendedName>
        <fullName evidence="12">Metalloendopeptidase</fullName>
        <ecNumber evidence="12">3.4.24.-</ecNumber>
    </recommendedName>
</protein>
<dbReference type="InterPro" id="IPR000859">
    <property type="entry name" value="CUB_dom"/>
</dbReference>
<dbReference type="PRINTS" id="PR00480">
    <property type="entry name" value="ASTACIN"/>
</dbReference>
<evidence type="ECO:0000256" key="6">
    <source>
        <dbReference type="ARBA" id="ARBA00023049"/>
    </source>
</evidence>
<feature type="disulfide bond" evidence="10">
    <location>
        <begin position="641"/>
        <end position="684"/>
    </location>
</feature>
<keyword evidence="9" id="KW-0325">Glycoprotein</keyword>
<dbReference type="OrthoDB" id="291007at2759"/>
<dbReference type="InterPro" id="IPR035914">
    <property type="entry name" value="Sperma_CUB_dom_sf"/>
</dbReference>
<dbReference type="CDD" id="cd06263">
    <property type="entry name" value="MAM"/>
    <property type="match status" value="1"/>
</dbReference>
<keyword evidence="6 11" id="KW-0482">Metalloprotease</keyword>
<feature type="active site" evidence="11">
    <location>
        <position position="181"/>
    </location>
</feature>
<evidence type="ECO:0000256" key="5">
    <source>
        <dbReference type="ARBA" id="ARBA00022833"/>
    </source>
</evidence>
<evidence type="ECO:0000313" key="18">
    <source>
        <dbReference type="RefSeq" id="XP_022342446.1"/>
    </source>
</evidence>
<dbReference type="Pfam" id="PF01400">
    <property type="entry name" value="Astacin"/>
    <property type="match status" value="1"/>
</dbReference>
<dbReference type="Gene3D" id="3.40.390.10">
    <property type="entry name" value="Collagenase (Catalytic Domain)"/>
    <property type="match status" value="1"/>
</dbReference>
<name>A0A8B8ER73_CRAVI</name>
<dbReference type="RefSeq" id="XP_022342446.1">
    <property type="nucleotide sequence ID" value="XM_022486738.1"/>
</dbReference>
<dbReference type="Pfam" id="PF00084">
    <property type="entry name" value="Sushi"/>
    <property type="match status" value="1"/>
</dbReference>
<dbReference type="InterPro" id="IPR006026">
    <property type="entry name" value="Peptidase_Metallo"/>
</dbReference>
<evidence type="ECO:0000256" key="11">
    <source>
        <dbReference type="PROSITE-ProRule" id="PRU01211"/>
    </source>
</evidence>
<dbReference type="PRINTS" id="PR00020">
    <property type="entry name" value="MAMDOMAIN"/>
</dbReference>
<dbReference type="Gene3D" id="2.10.70.10">
    <property type="entry name" value="Complement Module, domain 1"/>
    <property type="match status" value="1"/>
</dbReference>
<evidence type="ECO:0000313" key="17">
    <source>
        <dbReference type="Proteomes" id="UP000694844"/>
    </source>
</evidence>
<dbReference type="CDD" id="cd04280">
    <property type="entry name" value="ZnMc_astacin_like"/>
    <property type="match status" value="1"/>
</dbReference>
<evidence type="ECO:0000256" key="7">
    <source>
        <dbReference type="ARBA" id="ARBA00023145"/>
    </source>
</evidence>
<proteinExistence type="predicted"/>
<keyword evidence="8 10" id="KW-1015">Disulfide bond</keyword>
<dbReference type="InterPro" id="IPR001506">
    <property type="entry name" value="Peptidase_M12A"/>
</dbReference>
<dbReference type="PROSITE" id="PS01180">
    <property type="entry name" value="CUB"/>
    <property type="match status" value="1"/>
</dbReference>
<dbReference type="EC" id="3.4.24.-" evidence="12"/>
<dbReference type="GO" id="GO:0004222">
    <property type="term" value="F:metalloendopeptidase activity"/>
    <property type="evidence" value="ECO:0007669"/>
    <property type="project" value="UniProtKB-UniRule"/>
</dbReference>
<keyword evidence="7" id="KW-0865">Zymogen</keyword>
<feature type="binding site" evidence="11">
    <location>
        <position position="180"/>
    </location>
    <ligand>
        <name>Zn(2+)</name>
        <dbReference type="ChEBI" id="CHEBI:29105"/>
        <note>catalytic</note>
    </ligand>
</feature>
<dbReference type="SUPFAM" id="SSF55486">
    <property type="entry name" value="Metalloproteases ('zincins'), catalytic domain"/>
    <property type="match status" value="1"/>
</dbReference>
<dbReference type="Pfam" id="PF00629">
    <property type="entry name" value="MAM"/>
    <property type="match status" value="1"/>
</dbReference>
<dbReference type="GO" id="GO:0016020">
    <property type="term" value="C:membrane"/>
    <property type="evidence" value="ECO:0007669"/>
    <property type="project" value="InterPro"/>
</dbReference>
<dbReference type="InterPro" id="IPR034035">
    <property type="entry name" value="Astacin-like_dom"/>
</dbReference>
<dbReference type="SUPFAM" id="SSF57535">
    <property type="entry name" value="Complement control module/SCR domain"/>
    <property type="match status" value="1"/>
</dbReference>
<dbReference type="Gene3D" id="2.20.100.10">
    <property type="entry name" value="Thrombospondin type-1 (TSP1) repeat"/>
    <property type="match status" value="1"/>
</dbReference>
<dbReference type="SMART" id="SM00032">
    <property type="entry name" value="CCP"/>
    <property type="match status" value="1"/>
</dbReference>
<feature type="binding site" evidence="11">
    <location>
        <position position="184"/>
    </location>
    <ligand>
        <name>Zn(2+)</name>
        <dbReference type="ChEBI" id="CHEBI:29105"/>
        <note>catalytic</note>
    </ligand>
</feature>
<feature type="signal peptide" evidence="12">
    <location>
        <begin position="1"/>
        <end position="28"/>
    </location>
</feature>
<dbReference type="InterPro" id="IPR000998">
    <property type="entry name" value="MAM_dom"/>
</dbReference>
<evidence type="ECO:0000256" key="3">
    <source>
        <dbReference type="ARBA" id="ARBA00022729"/>
    </source>
</evidence>
<feature type="domain" description="Peptidase M12A" evidence="16">
    <location>
        <begin position="90"/>
        <end position="283"/>
    </location>
</feature>
<dbReference type="KEGG" id="cvn:111136117"/>
<keyword evidence="5 11" id="KW-0862">Zinc</keyword>
<keyword evidence="3 12" id="KW-0732">Signal</keyword>
<keyword evidence="10" id="KW-0768">Sushi</keyword>